<reference evidence="1 2" key="1">
    <citation type="submission" date="2017-07" db="EMBL/GenBank/DDBJ databases">
        <authorList>
            <person name="Talla V."/>
            <person name="Backstrom N."/>
        </authorList>
    </citation>
    <scope>NUCLEOTIDE SEQUENCE [LARGE SCALE GENOMIC DNA]</scope>
</reference>
<gene>
    <name evidence="1" type="ORF">LSINAPIS_LOCUS7540</name>
</gene>
<dbReference type="AlphaFoldDB" id="A0A5E4QDY9"/>
<accession>A0A5E4QDY9</accession>
<dbReference type="EMBL" id="FZQP02002485">
    <property type="protein sequence ID" value="VVC95923.1"/>
    <property type="molecule type" value="Genomic_DNA"/>
</dbReference>
<feature type="non-terminal residue" evidence="1">
    <location>
        <position position="65"/>
    </location>
</feature>
<evidence type="ECO:0000313" key="2">
    <source>
        <dbReference type="Proteomes" id="UP000324832"/>
    </source>
</evidence>
<organism evidence="1 2">
    <name type="scientific">Leptidea sinapis</name>
    <dbReference type="NCBI Taxonomy" id="189913"/>
    <lineage>
        <taxon>Eukaryota</taxon>
        <taxon>Metazoa</taxon>
        <taxon>Ecdysozoa</taxon>
        <taxon>Arthropoda</taxon>
        <taxon>Hexapoda</taxon>
        <taxon>Insecta</taxon>
        <taxon>Pterygota</taxon>
        <taxon>Neoptera</taxon>
        <taxon>Endopterygota</taxon>
        <taxon>Lepidoptera</taxon>
        <taxon>Glossata</taxon>
        <taxon>Ditrysia</taxon>
        <taxon>Papilionoidea</taxon>
        <taxon>Pieridae</taxon>
        <taxon>Dismorphiinae</taxon>
        <taxon>Leptidea</taxon>
    </lineage>
</organism>
<evidence type="ECO:0000313" key="1">
    <source>
        <dbReference type="EMBL" id="VVC95923.1"/>
    </source>
</evidence>
<keyword evidence="2" id="KW-1185">Reference proteome</keyword>
<protein>
    <submittedName>
        <fullName evidence="1">Uncharacterized protein</fullName>
    </submittedName>
</protein>
<sequence length="65" mass="6948">MSYRNIVLTSGSTATSLNTLDNQNVSSISNIEVDARRIKNLLVNLDPSKSAGPDNVPAIFLINCA</sequence>
<proteinExistence type="predicted"/>
<name>A0A5E4QDY9_9NEOP</name>
<dbReference type="Proteomes" id="UP000324832">
    <property type="component" value="Unassembled WGS sequence"/>
</dbReference>